<dbReference type="Proteomes" id="UP000076969">
    <property type="component" value="Chromosome"/>
</dbReference>
<reference evidence="3" key="1">
    <citation type="journal article" date="2016" name="Syst. Appl. Microbiol.">
        <title>Thermococcus piezophilus sp. nov., a novel hyperthermophilic and piezophilic archaeon with a broad pressure range for growth, isolated from a deepest hydrothermal vent at the Mid-Cayman Rise.</title>
        <authorList>
            <person name="Dalmasso C."/>
            <person name="Oger P."/>
            <person name="Selva G."/>
            <person name="Courtine D."/>
            <person name="L'Haridon S."/>
            <person name="Garlaschelli A."/>
            <person name="Roussel E."/>
            <person name="Miyazaki J."/>
            <person name="Reveillaud J."/>
            <person name="Jebbar M."/>
            <person name="Takai K."/>
            <person name="Maignien L."/>
            <person name="Alain K."/>
        </authorList>
    </citation>
    <scope>NUCLEOTIDE SEQUENCE [LARGE SCALE GENOMIC DNA]</scope>
    <source>
        <strain evidence="3">CDGS</strain>
    </source>
</reference>
<feature type="transmembrane region" description="Helical" evidence="1">
    <location>
        <begin position="333"/>
        <end position="350"/>
    </location>
</feature>
<gene>
    <name evidence="2" type="ORF">A7C91_09395</name>
</gene>
<feature type="transmembrane region" description="Helical" evidence="1">
    <location>
        <begin position="18"/>
        <end position="35"/>
    </location>
</feature>
<evidence type="ECO:0000313" key="2">
    <source>
        <dbReference type="EMBL" id="ANF23360.1"/>
    </source>
</evidence>
<feature type="transmembrane region" description="Helical" evidence="1">
    <location>
        <begin position="47"/>
        <end position="65"/>
    </location>
</feature>
<feature type="transmembrane region" description="Helical" evidence="1">
    <location>
        <begin position="141"/>
        <end position="162"/>
    </location>
</feature>
<dbReference type="AlphaFoldDB" id="A0A172WIX0"/>
<accession>A0A172WIX0</accession>
<proteinExistence type="predicted"/>
<dbReference type="EMBL" id="CP015520">
    <property type="protein sequence ID" value="ANF23360.1"/>
    <property type="molecule type" value="Genomic_DNA"/>
</dbReference>
<feature type="transmembrane region" description="Helical" evidence="1">
    <location>
        <begin position="85"/>
        <end position="105"/>
    </location>
</feature>
<protein>
    <submittedName>
        <fullName evidence="2">Uncharacterized protein</fullName>
    </submittedName>
</protein>
<dbReference type="KEGG" id="tpie:A7C91_09395"/>
<sequence length="381" mass="42802">MKAFFCLFFIWLKMLLRRWSYIAFLLVSVGVFYTFKDLSLIITLIPQELLVTNMIILTGLVGWIYSLTHDPRNLLGIETLPASDWRINVMNLLTFLPFPLVLSTFSPIPPLYYIVLSAFLFLGIVDSPLLLLPGFALTYNFNFFVSMVFGVVLLTKVTLKLIPKRRVTLLWIGKTPITIINPLILWPLSLVVLGMLLIYVNVHDTELWASPIGGGATYLSNISLSEEGYVLLLGGVFTTLSMLLSLMLPLSVSALRYLDNYIWHIKLLRGLLNRSFILGFSLNAVFGIVIIALPFLILMLFGIGSFKGILLVLALSLFVSSALAPSPDRNDSLGNFLLGYMLLGFIIGRIQVPEEYVVMLAISMSFPAYLVWFKLNKEGRI</sequence>
<feature type="transmembrane region" description="Helical" evidence="1">
    <location>
        <begin position="183"/>
        <end position="202"/>
    </location>
</feature>
<keyword evidence="3" id="KW-1185">Reference proteome</keyword>
<keyword evidence="1" id="KW-1133">Transmembrane helix</keyword>
<keyword evidence="1" id="KW-0472">Membrane</keyword>
<feature type="transmembrane region" description="Helical" evidence="1">
    <location>
        <begin position="112"/>
        <end position="135"/>
    </location>
</feature>
<evidence type="ECO:0000313" key="3">
    <source>
        <dbReference type="Proteomes" id="UP000076969"/>
    </source>
</evidence>
<feature type="transmembrane region" description="Helical" evidence="1">
    <location>
        <begin position="276"/>
        <end position="303"/>
    </location>
</feature>
<organism evidence="2 3">
    <name type="scientific">Thermococcus piezophilus</name>
    <dbReference type="NCBI Taxonomy" id="1712654"/>
    <lineage>
        <taxon>Archaea</taxon>
        <taxon>Methanobacteriati</taxon>
        <taxon>Methanobacteriota</taxon>
        <taxon>Thermococci</taxon>
        <taxon>Thermococcales</taxon>
        <taxon>Thermococcaceae</taxon>
        <taxon>Thermococcus</taxon>
    </lineage>
</organism>
<feature type="transmembrane region" description="Helical" evidence="1">
    <location>
        <begin position="356"/>
        <end position="375"/>
    </location>
</feature>
<dbReference type="STRING" id="1712654.A7C91_09395"/>
<evidence type="ECO:0000256" key="1">
    <source>
        <dbReference type="SAM" id="Phobius"/>
    </source>
</evidence>
<name>A0A172WIX0_9EURY</name>
<keyword evidence="1" id="KW-0812">Transmembrane</keyword>
<feature type="transmembrane region" description="Helical" evidence="1">
    <location>
        <begin position="229"/>
        <end position="255"/>
    </location>
</feature>